<feature type="compositionally biased region" description="Basic and acidic residues" evidence="1">
    <location>
        <begin position="1365"/>
        <end position="1387"/>
    </location>
</feature>
<evidence type="ECO:0000313" key="3">
    <source>
        <dbReference type="Proteomes" id="UP000777438"/>
    </source>
</evidence>
<feature type="compositionally biased region" description="Basic and acidic residues" evidence="1">
    <location>
        <begin position="2734"/>
        <end position="2746"/>
    </location>
</feature>
<feature type="compositionally biased region" description="Basic and acidic residues" evidence="1">
    <location>
        <begin position="2666"/>
        <end position="2678"/>
    </location>
</feature>
<keyword evidence="3" id="KW-1185">Reference proteome</keyword>
<feature type="compositionally biased region" description="Basic and acidic residues" evidence="1">
    <location>
        <begin position="1670"/>
        <end position="1687"/>
    </location>
</feature>
<feature type="compositionally biased region" description="Basic and acidic residues" evidence="1">
    <location>
        <begin position="440"/>
        <end position="465"/>
    </location>
</feature>
<feature type="compositionally biased region" description="Low complexity" evidence="1">
    <location>
        <begin position="1728"/>
        <end position="1739"/>
    </location>
</feature>
<feature type="region of interest" description="Disordered" evidence="1">
    <location>
        <begin position="629"/>
        <end position="664"/>
    </location>
</feature>
<feature type="compositionally biased region" description="Basic residues" evidence="1">
    <location>
        <begin position="1327"/>
        <end position="1337"/>
    </location>
</feature>
<feature type="region of interest" description="Disordered" evidence="1">
    <location>
        <begin position="2849"/>
        <end position="2950"/>
    </location>
</feature>
<reference evidence="2 3" key="1">
    <citation type="journal article" date="2021" name="Nat. Commun.">
        <title>Genetic determinants of endophytism in the Arabidopsis root mycobiome.</title>
        <authorList>
            <person name="Mesny F."/>
            <person name="Miyauchi S."/>
            <person name="Thiergart T."/>
            <person name="Pickel B."/>
            <person name="Atanasova L."/>
            <person name="Karlsson M."/>
            <person name="Huettel B."/>
            <person name="Barry K.W."/>
            <person name="Haridas S."/>
            <person name="Chen C."/>
            <person name="Bauer D."/>
            <person name="Andreopoulos W."/>
            <person name="Pangilinan J."/>
            <person name="LaButti K."/>
            <person name="Riley R."/>
            <person name="Lipzen A."/>
            <person name="Clum A."/>
            <person name="Drula E."/>
            <person name="Henrissat B."/>
            <person name="Kohler A."/>
            <person name="Grigoriev I.V."/>
            <person name="Martin F.M."/>
            <person name="Hacquard S."/>
        </authorList>
    </citation>
    <scope>NUCLEOTIDE SEQUENCE [LARGE SCALE GENOMIC DNA]</scope>
    <source>
        <strain evidence="2 3">MPI-CAGE-CH-0241</strain>
    </source>
</reference>
<comment type="caution">
    <text evidence="2">The sequence shown here is derived from an EMBL/GenBank/DDBJ whole genome shotgun (WGS) entry which is preliminary data.</text>
</comment>
<feature type="region of interest" description="Disordered" evidence="1">
    <location>
        <begin position="1064"/>
        <end position="1105"/>
    </location>
</feature>
<evidence type="ECO:0008006" key="4">
    <source>
        <dbReference type="Google" id="ProtNLM"/>
    </source>
</evidence>
<feature type="compositionally biased region" description="Low complexity" evidence="1">
    <location>
        <begin position="1772"/>
        <end position="1787"/>
    </location>
</feature>
<feature type="compositionally biased region" description="Basic and acidic residues" evidence="1">
    <location>
        <begin position="1541"/>
        <end position="1555"/>
    </location>
</feature>
<protein>
    <recommendedName>
        <fullName evidence="4">Involucrin repeat protein</fullName>
    </recommendedName>
</protein>
<feature type="region of interest" description="Disordered" evidence="1">
    <location>
        <begin position="1194"/>
        <end position="1570"/>
    </location>
</feature>
<feature type="compositionally biased region" description="Basic and acidic residues" evidence="1">
    <location>
        <begin position="712"/>
        <end position="723"/>
    </location>
</feature>
<feature type="compositionally biased region" description="Basic and acidic residues" evidence="1">
    <location>
        <begin position="844"/>
        <end position="853"/>
    </location>
</feature>
<feature type="compositionally biased region" description="Polar residues" evidence="1">
    <location>
        <begin position="388"/>
        <end position="401"/>
    </location>
</feature>
<evidence type="ECO:0000313" key="2">
    <source>
        <dbReference type="EMBL" id="KAH6898782.1"/>
    </source>
</evidence>
<feature type="compositionally biased region" description="Low complexity" evidence="1">
    <location>
        <begin position="365"/>
        <end position="380"/>
    </location>
</feature>
<feature type="compositionally biased region" description="Pro residues" evidence="1">
    <location>
        <begin position="404"/>
        <end position="416"/>
    </location>
</feature>
<feature type="region of interest" description="Disordered" evidence="1">
    <location>
        <begin position="699"/>
        <end position="723"/>
    </location>
</feature>
<feature type="region of interest" description="Disordered" evidence="1">
    <location>
        <begin position="2396"/>
        <end position="2431"/>
    </location>
</feature>
<feature type="compositionally biased region" description="Acidic residues" evidence="1">
    <location>
        <begin position="259"/>
        <end position="273"/>
    </location>
</feature>
<dbReference type="Proteomes" id="UP000777438">
    <property type="component" value="Unassembled WGS sequence"/>
</dbReference>
<sequence>MMRGNRNRSPDGDRRRHYDPRDSRQPPVNYGQPSQPTMPSYNHPPPQYQQQQTPPESHRQHQRGPPSPTFSFTSTSSEDVVDISRYKDTKQFGGILGTFFRAPSEKHRRRKAKQTRRVLYFGNSSSSSVNSDLAYGQGYLKRAKSRSFSPRSRRSSQEHRRPEMPPQLPSRRERDHAPKHKRSADEEIMALGRQLTGLAKRQQHEEEHRHSGKGKVALALGAGAVGASMLVSKYGRSKQSSGYSSSRGIGSSRPQRSDSDDESDWEDASDDESSSSSDGSDSVLAYGATASQVARPAALAAAAVGGAAATAGAMSYYRYGAESSSAHASSHKSSVVDPQLFGPYNSLRGMINTPCGFGDRDQSSRYHYSSTTHHVSTSDSTRLDAHRTSATSSSRQDTSQHPVRPAPVPIQQPIPIVPVSSKVYNAEKYEERRDSRHSREKFDAKYEERRDSHYSREKSDEKDGWGKAAAAGLAAAAIGTAVVASSSSRKEEKEESRRYDEERRERRDDRVEEKWDRENQRYGDEKRNRDSKRKDRLNERMQKEFERDKDTSTSKYDSYTSKYDSYTSKYSDDQELKRSSRHDDHDDTLRKRKEKETAVVVVPHKDLVSYDRRGEETKVDYTFDSRNESHKYATQDVQKALPPSTMAGQEVVAGTSQSTQETSKAVVDPFQFQVHDDAFMTPKFGAPNRPLTPMIVTVDREPNFDDSPPRTLEPDARLSRKDSFELEKMVEEYRKEFQNSSQMKGPSQGHEYEEDEHKAKAIYEEAKLATIPVAAAVVASAIAVEQERSREKKDKTSDTGSGDSSSRSRDIVQEEADRYYRESVIARRIASDEIRSRSTSPDRSVVDKWRDEGGESFTIVTPPVIEEHEKEQKESLFDGPNADVKIDNRIFPHEAHRFRISPTDIEMPIFKSRDPSAERERPVLNLVYPTPVPSREPSPMPAQQETSREVAPESETEPEVSKPEVEDLVLGPKGGVLPMVPTAKSVTWGENETKSFEVESPEIRSDSESYVPSETADRPRPRLNKASRWGAIAAAMALSSKEPINEPEPDLPLVKQKEVAVTIPDESSRDISVLPVQSYADDSSQEPPVPGPKPTSPALEHMPGSYADDIEFAATLAAGLKDTGFDDNMVIENPTFARRESPPGVQDANGDHSWYKRPHVEAVTDFPVVIPAVKTMPDQGFVLGEVETPQLERSAIVEEKPIDYMRGALPSDPLGSPTDEATARAEESSDARQSKREQRKREKVVVVQDDGTSRFEDAEAGPSREPREEVWEDIARPRSKKYRRSREFEDQSSQVFAPIESRREHRSSRDYPPREVRSDDEWDAPKRHERQARRSRSSNKDDDLSRAIPSALAIGALGAYAGHRLSKDRSRSRSREPRSDDERDSSRKSRKHRKDRDYNDDDRSRVSAPVEFRDIPHIKSSSREARSDDEWETARKSSRSKRDSHDSPTREVTPSEASSSSRRSKREKRRSGTEEDFYDYGDSPRERRRGHFDDREVSSVVSESRRDDRNRERGHRRKSSRNEDDDIKSVASAPGSGSSRRSRDLKDRRDPEKRSSGVFSSIFKSSKDKKRDSFLDNADILGTGVGLAGTAAVASSAVHSNATDAPTDKEHDVSEHFDRIPSYSPVDPEIAPRAIKPAIDPQYGDLLPLPPSEPSSPLLAPDELPTLPESRPDTPPEERTRQRDMLTHKRHRSVQDTPVKSPSHTAIPIQLRLGQRSNPQSPVGRIASPVSFSSPVRVPDSPRRTPRPTSWDSTREFKPLYLLEHSRRAAPFEQLPLPELPPSEASEPESRGSPEPEFHRDMDYFGPGFMGTHFTDPALQIDTSVPEVIPTGDVTGSGETTPRAETRPELPILAPIEAAEPKHQSEPSRELVLMDEAPKEFSQEPLTAEFAQLPVQTVSDERSLDLRNMKPTPLEILDSFARPQSPSQTTPTKQTGSNSMLTENLDDLTSADEHFSDAKEGQSDNHVPAESFYAPREAPILEEPSAKEEARGIVIEALPAVAAVETTEAIPAPITEEPVDCPVKSANEPEAGEASRELIIEPVAETVAESIKLLDEDAPEKERAVEELSTEAVSQTVVEPTKPLTVEKEHSTEDLATDSIAEPATNPPFASEESIAGVPTEKEVEPQELSPDLIVEPTPAAVVEPAEPTITTDNEAKPQELSGELTPEPTTVVVAEPAEPPAEVSTEKELSSEDPPCDLGLELATEPTTESITEPSGAVAEVVTEKQPTDIVPEPSVEPFGRAEPLVAEKEHVSEELARNLIADAIAEAVAAPLEHSDVPEHVPEAITEPADSTTEVTKEKEPLAEQPINDTVPEPTPEAVAELLETQPEIPAETAKEPVIEEVTKEKEPSAEKPSAEEPINDTVPEPTPEAVAEPLETQSEILAKSAKEPVIEEVANEATPELEKVTAGDEVTQEFASKSAEPATESVTELQKDIAAEEPTLEATLEPVAPIVESVLEAPSATVNDPATESAPEAAIDVSSEPPVQSKELTPDTRVEPVEHPSEPVQVIDDSVPEPATVVTPPAEHEFTQEQWDNLSGKERKKVKKNLKKKDLEVIIVEPAQIPPPADKGPEEPEASKEAEVLQSEEATLTEDIVSKDEHAAPAEPVVPAPAEPDSVDKGLPAPEPEAPPATLGGGPFSRTFRRFFGFGAQEPEALKRLPLSEAEAPKELETLKSEETISTDIVPKDELTEPVLLPPSESDSVDKGLPSAEPMAPTPAESSSADEGLPLLELDTLKEPEAPKSEEAISLEDIVSKDEHAAPAEPVVTEAESDPIHKGLPTSEPVTATPDEFDSVDKGLSPPQPEETLTKAENEFTQEEWDNLSGKERKKIKKNLKKKELEVAIMAAPQILPLSDKTPEKPKTPEGEEVTSTEDAVLKNEFVEPDLTEKEMPPLVDEAPKEPGAAKSEEVISTEDQVSKDELPKPDSIDKVLPPPADDPPRNTWLPRARK</sequence>
<feature type="region of interest" description="Disordered" evidence="1">
    <location>
        <begin position="2276"/>
        <end position="2315"/>
    </location>
</feature>
<feature type="region of interest" description="Disordered" evidence="1">
    <location>
        <begin position="2012"/>
        <end position="2037"/>
    </location>
</feature>
<feature type="compositionally biased region" description="Basic and acidic residues" evidence="1">
    <location>
        <begin position="1221"/>
        <end position="1244"/>
    </location>
</feature>
<feature type="compositionally biased region" description="Low complexity" evidence="1">
    <location>
        <begin position="1923"/>
        <end position="1937"/>
    </location>
</feature>
<feature type="region of interest" description="Disordered" evidence="1">
    <location>
        <begin position="2462"/>
        <end position="2545"/>
    </location>
</feature>
<dbReference type="PANTHER" id="PTHR40641">
    <property type="entry name" value="INVOLUCRIN REPEAT PROTEIN (AFU_ORTHOLOGUE AFUA_2G08060)"/>
    <property type="match status" value="1"/>
</dbReference>
<feature type="region of interest" description="Disordered" evidence="1">
    <location>
        <begin position="1919"/>
        <end position="1985"/>
    </location>
</feature>
<feature type="compositionally biased region" description="Polar residues" evidence="1">
    <location>
        <begin position="1695"/>
        <end position="1704"/>
    </location>
</feature>
<feature type="region of interest" description="Disordered" evidence="1">
    <location>
        <begin position="234"/>
        <end position="283"/>
    </location>
</feature>
<feature type="region of interest" description="Disordered" evidence="1">
    <location>
        <begin position="2058"/>
        <end position="2240"/>
    </location>
</feature>
<feature type="compositionally biased region" description="Low complexity" evidence="1">
    <location>
        <begin position="1351"/>
        <end position="1362"/>
    </location>
</feature>
<feature type="compositionally biased region" description="Polar residues" evidence="1">
    <location>
        <begin position="31"/>
        <end position="40"/>
    </location>
</feature>
<feature type="compositionally biased region" description="Low complexity" evidence="1">
    <location>
        <begin position="553"/>
        <end position="569"/>
    </location>
</feature>
<feature type="compositionally biased region" description="Low complexity" evidence="1">
    <location>
        <begin position="2205"/>
        <end position="2216"/>
    </location>
</feature>
<feature type="compositionally biased region" description="Basic and acidic residues" evidence="1">
    <location>
        <begin position="2335"/>
        <end position="2357"/>
    </location>
</feature>
<feature type="compositionally biased region" description="Low complexity" evidence="1">
    <location>
        <begin position="2135"/>
        <end position="2149"/>
    </location>
</feature>
<feature type="compositionally biased region" description="Basic and acidic residues" evidence="1">
    <location>
        <begin position="2916"/>
        <end position="2929"/>
    </location>
</feature>
<feature type="region of interest" description="Disordered" evidence="1">
    <location>
        <begin position="479"/>
        <end position="596"/>
    </location>
</feature>
<feature type="compositionally biased region" description="Low complexity" evidence="1">
    <location>
        <begin position="1529"/>
        <end position="1539"/>
    </location>
</feature>
<feature type="compositionally biased region" description="Low complexity" evidence="1">
    <location>
        <begin position="1655"/>
        <end position="1665"/>
    </location>
</feature>
<feature type="compositionally biased region" description="Basic and acidic residues" evidence="1">
    <location>
        <begin position="425"/>
        <end position="434"/>
    </location>
</feature>
<feature type="region of interest" description="Disordered" evidence="1">
    <location>
        <begin position="2658"/>
        <end position="2814"/>
    </location>
</feature>
<feature type="compositionally biased region" description="Basic and acidic residues" evidence="1">
    <location>
        <begin position="1300"/>
        <end position="1326"/>
    </location>
</feature>
<feature type="compositionally biased region" description="Basic and acidic residues" evidence="1">
    <location>
        <begin position="570"/>
        <end position="596"/>
    </location>
</feature>
<feature type="compositionally biased region" description="Basic and acidic residues" evidence="1">
    <location>
        <begin position="991"/>
        <end position="1007"/>
    </location>
</feature>
<feature type="compositionally biased region" description="Basic and acidic residues" evidence="1">
    <location>
        <begin position="2856"/>
        <end position="2865"/>
    </location>
</feature>
<feature type="region of interest" description="Disordered" evidence="1">
    <location>
        <begin position="2558"/>
        <end position="2639"/>
    </location>
</feature>
<feature type="region of interest" description="Disordered" evidence="1">
    <location>
        <begin position="1"/>
        <end position="216"/>
    </location>
</feature>
<feature type="compositionally biased region" description="Basic and acidic residues" evidence="1">
    <location>
        <begin position="2491"/>
        <end position="2504"/>
    </location>
</feature>
<feature type="compositionally biased region" description="Basic and acidic residues" evidence="1">
    <location>
        <begin position="2570"/>
        <end position="2582"/>
    </location>
</feature>
<feature type="compositionally biased region" description="Basic residues" evidence="1">
    <location>
        <begin position="106"/>
        <end position="116"/>
    </location>
</feature>
<feature type="compositionally biased region" description="Pro residues" evidence="1">
    <location>
        <begin position="930"/>
        <end position="940"/>
    </location>
</feature>
<accession>A0A9P8WGW9</accession>
<feature type="compositionally biased region" description="Basic and acidic residues" evidence="1">
    <location>
        <begin position="785"/>
        <end position="797"/>
    </location>
</feature>
<feature type="region of interest" description="Disordered" evidence="1">
    <location>
        <begin position="784"/>
        <end position="814"/>
    </location>
</feature>
<feature type="region of interest" description="Disordered" evidence="1">
    <location>
        <begin position="1772"/>
        <end position="1801"/>
    </location>
</feature>
<feature type="compositionally biased region" description="Basic and acidic residues" evidence="1">
    <location>
        <begin position="1951"/>
        <end position="1963"/>
    </location>
</feature>
<feature type="region of interest" description="Disordered" evidence="1">
    <location>
        <begin position="1594"/>
        <end position="1753"/>
    </location>
</feature>
<feature type="compositionally biased region" description="Low complexity" evidence="1">
    <location>
        <begin position="234"/>
        <end position="254"/>
    </location>
</feature>
<dbReference type="EMBL" id="JAGPYM010000002">
    <property type="protein sequence ID" value="KAH6898782.1"/>
    <property type="molecule type" value="Genomic_DNA"/>
</dbReference>
<feature type="compositionally biased region" description="Low complexity" evidence="1">
    <location>
        <begin position="2166"/>
        <end position="2184"/>
    </location>
</feature>
<feature type="compositionally biased region" description="Basic and acidic residues" evidence="1">
    <location>
        <begin position="1395"/>
        <end position="1449"/>
    </location>
</feature>
<feature type="compositionally biased region" description="Polar residues" evidence="1">
    <location>
        <begin position="654"/>
        <end position="663"/>
    </location>
</feature>
<feature type="compositionally biased region" description="Basic and acidic residues" evidence="1">
    <location>
        <begin position="488"/>
        <end position="552"/>
    </location>
</feature>
<feature type="region of interest" description="Disordered" evidence="1">
    <location>
        <begin position="355"/>
        <end position="466"/>
    </location>
</feature>
<feature type="compositionally biased region" description="Basic and acidic residues" evidence="1">
    <location>
        <begin position="1788"/>
        <end position="1801"/>
    </location>
</feature>
<feature type="compositionally biased region" description="Low complexity" evidence="1">
    <location>
        <begin position="2515"/>
        <end position="2524"/>
    </location>
</feature>
<feature type="compositionally biased region" description="Basic and acidic residues" evidence="1">
    <location>
        <begin position="8"/>
        <end position="24"/>
    </location>
</feature>
<feature type="region of interest" description="Disordered" evidence="1">
    <location>
        <begin position="735"/>
        <end position="758"/>
    </location>
</feature>
<name>A0A9P8WGW9_9HYPO</name>
<feature type="compositionally biased region" description="Basic and acidic residues" evidence="1">
    <location>
        <begin position="865"/>
        <end position="876"/>
    </location>
</feature>
<feature type="region of interest" description="Disordered" evidence="1">
    <location>
        <begin position="928"/>
        <end position="1024"/>
    </location>
</feature>
<feature type="region of interest" description="Disordered" evidence="1">
    <location>
        <begin position="2327"/>
        <end position="2370"/>
    </location>
</feature>
<dbReference type="OrthoDB" id="5365701at2759"/>
<feature type="compositionally biased region" description="Basic and acidic residues" evidence="1">
    <location>
        <begin position="1491"/>
        <end position="1511"/>
    </location>
</feature>
<dbReference type="InterPro" id="IPR053268">
    <property type="entry name" value="Woronin_anchor"/>
</dbReference>
<proteinExistence type="predicted"/>
<dbReference type="PANTHER" id="PTHR40641:SF2">
    <property type="entry name" value="INVOLUCRIN REPEAT PROTEIN"/>
    <property type="match status" value="1"/>
</dbReference>
<feature type="region of interest" description="Disordered" evidence="1">
    <location>
        <begin position="830"/>
        <end position="884"/>
    </location>
</feature>
<gene>
    <name evidence="2" type="ORF">B0T10DRAFT_119179</name>
</gene>
<feature type="compositionally biased region" description="Basic and acidic residues" evidence="1">
    <location>
        <begin position="2875"/>
        <end position="2891"/>
    </location>
</feature>
<evidence type="ECO:0000256" key="1">
    <source>
        <dbReference type="SAM" id="MobiDB-lite"/>
    </source>
</evidence>
<feature type="compositionally biased region" description="Basic and acidic residues" evidence="1">
    <location>
        <begin position="1251"/>
        <end position="1276"/>
    </location>
</feature>
<organism evidence="2 3">
    <name type="scientific">Thelonectria olida</name>
    <dbReference type="NCBI Taxonomy" id="1576542"/>
    <lineage>
        <taxon>Eukaryota</taxon>
        <taxon>Fungi</taxon>
        <taxon>Dikarya</taxon>
        <taxon>Ascomycota</taxon>
        <taxon>Pezizomycotina</taxon>
        <taxon>Sordariomycetes</taxon>
        <taxon>Hypocreomycetidae</taxon>
        <taxon>Hypocreales</taxon>
        <taxon>Nectriaceae</taxon>
        <taxon>Thelonectria</taxon>
    </lineage>
</organism>
<feature type="compositionally biased region" description="Basic and acidic residues" evidence="1">
    <location>
        <begin position="1606"/>
        <end position="1619"/>
    </location>
</feature>